<evidence type="ECO:0000313" key="3">
    <source>
        <dbReference type="Proteomes" id="UP000285317"/>
    </source>
</evidence>
<evidence type="ECO:0000313" key="2">
    <source>
        <dbReference type="EMBL" id="AZZ50651.1"/>
    </source>
</evidence>
<reference evidence="2 3" key="1">
    <citation type="submission" date="2018-03" db="EMBL/GenBank/DDBJ databases">
        <title>Bacteriophage NCPPB3778 and a type I-E CRISPR drive the evolution of the US Biological Select Agent, Rathayibacter toxicus.</title>
        <authorList>
            <person name="Davis E.W.II."/>
            <person name="Tabima J.F."/>
            <person name="Weisberg A.J."/>
            <person name="Dantas Lopes L."/>
            <person name="Wiseman M.S."/>
            <person name="Wiseman M.S."/>
            <person name="Pupko T."/>
            <person name="Belcher M.S."/>
            <person name="Sechler A.J."/>
            <person name="Tancos M.A."/>
            <person name="Schroeder B.K."/>
            <person name="Murray T.D."/>
            <person name="Luster D.G."/>
            <person name="Schneider W.L."/>
            <person name="Rogers E."/>
            <person name="Andreote F.D."/>
            <person name="Grunwald N.J."/>
            <person name="Putnam M.L."/>
            <person name="Chang J.H."/>
        </authorList>
    </citation>
    <scope>NUCLEOTIDE SEQUENCE [LARGE SCALE GENOMIC DNA]</scope>
    <source>
        <strain evidence="2 3">DSM 15932</strain>
    </source>
</reference>
<feature type="region of interest" description="Disordered" evidence="1">
    <location>
        <begin position="22"/>
        <end position="62"/>
    </location>
</feature>
<dbReference type="EMBL" id="CP028137">
    <property type="protein sequence ID" value="AZZ50651.1"/>
    <property type="molecule type" value="Genomic_DNA"/>
</dbReference>
<dbReference type="KEGG" id="rfs:C1I64_00325"/>
<sequence>MSADDGDTGRAVDPALADELASIRAVGEGRRGDAADESDVEHGDPQTVEQVEQELKGGLDLD</sequence>
<feature type="compositionally biased region" description="Basic and acidic residues" evidence="1">
    <location>
        <begin position="53"/>
        <end position="62"/>
    </location>
</feature>
<dbReference type="AlphaFoldDB" id="A0A3Q9UV79"/>
<dbReference type="RefSeq" id="WP_123444966.1">
    <property type="nucleotide sequence ID" value="NZ_CP028137.1"/>
</dbReference>
<evidence type="ECO:0000256" key="1">
    <source>
        <dbReference type="SAM" id="MobiDB-lite"/>
    </source>
</evidence>
<name>A0A3Q9UV79_9MICO</name>
<gene>
    <name evidence="2" type="ORF">C1I64_00325</name>
</gene>
<proteinExistence type="predicted"/>
<protein>
    <submittedName>
        <fullName evidence="2">Uncharacterized protein</fullName>
    </submittedName>
</protein>
<accession>A0A3Q9UV79</accession>
<dbReference type="Proteomes" id="UP000285317">
    <property type="component" value="Chromosome"/>
</dbReference>
<feature type="compositionally biased region" description="Basic and acidic residues" evidence="1">
    <location>
        <begin position="27"/>
        <end position="44"/>
    </location>
</feature>
<organism evidence="2 3">
    <name type="scientific">Rathayibacter festucae DSM 15932</name>
    <dbReference type="NCBI Taxonomy" id="1328866"/>
    <lineage>
        <taxon>Bacteria</taxon>
        <taxon>Bacillati</taxon>
        <taxon>Actinomycetota</taxon>
        <taxon>Actinomycetes</taxon>
        <taxon>Micrococcales</taxon>
        <taxon>Microbacteriaceae</taxon>
        <taxon>Rathayibacter</taxon>
    </lineage>
</organism>